<dbReference type="EMBL" id="BAABEY010000029">
    <property type="protein sequence ID" value="GAA4443204.1"/>
    <property type="molecule type" value="Genomic_DNA"/>
</dbReference>
<keyword evidence="7 8" id="KW-0998">Cell outer membrane</keyword>
<keyword evidence="6 8" id="KW-0472">Membrane</keyword>
<evidence type="ECO:0000256" key="6">
    <source>
        <dbReference type="ARBA" id="ARBA00023136"/>
    </source>
</evidence>
<dbReference type="SUPFAM" id="SSF56935">
    <property type="entry name" value="Porins"/>
    <property type="match status" value="1"/>
</dbReference>
<evidence type="ECO:0000256" key="8">
    <source>
        <dbReference type="PROSITE-ProRule" id="PRU01360"/>
    </source>
</evidence>
<dbReference type="NCBIfam" id="TIGR04056">
    <property type="entry name" value="OMP_RagA_SusC"/>
    <property type="match status" value="1"/>
</dbReference>
<evidence type="ECO:0000313" key="11">
    <source>
        <dbReference type="EMBL" id="GAA4443204.1"/>
    </source>
</evidence>
<proteinExistence type="inferred from homology"/>
<dbReference type="InterPro" id="IPR012910">
    <property type="entry name" value="Plug_dom"/>
</dbReference>
<comment type="similarity">
    <text evidence="8">Belongs to the TonB-dependent receptor family.</text>
</comment>
<keyword evidence="2 8" id="KW-0813">Transport</keyword>
<evidence type="ECO:0000313" key="12">
    <source>
        <dbReference type="Proteomes" id="UP001501508"/>
    </source>
</evidence>
<dbReference type="InterPro" id="IPR036942">
    <property type="entry name" value="Beta-barrel_TonB_sf"/>
</dbReference>
<comment type="caution">
    <text evidence="11">The sequence shown here is derived from an EMBL/GenBank/DDBJ whole genome shotgun (WGS) entry which is preliminary data.</text>
</comment>
<feature type="domain" description="TonB-dependent receptor plug" evidence="9">
    <location>
        <begin position="238"/>
        <end position="341"/>
    </location>
</feature>
<dbReference type="InterPro" id="IPR023997">
    <property type="entry name" value="TonB-dep_OMP_SusC/RagA_CS"/>
</dbReference>
<dbReference type="InterPro" id="IPR032508">
    <property type="entry name" value="FecR_C"/>
</dbReference>
<dbReference type="Pfam" id="PF13715">
    <property type="entry name" value="CarbopepD_reg_2"/>
    <property type="match status" value="1"/>
</dbReference>
<keyword evidence="11" id="KW-0675">Receptor</keyword>
<dbReference type="PANTHER" id="PTHR30069:SF29">
    <property type="entry name" value="HEMOGLOBIN AND HEMOGLOBIN-HAPTOGLOBIN-BINDING PROTEIN 1-RELATED"/>
    <property type="match status" value="1"/>
</dbReference>
<dbReference type="Gene3D" id="2.170.130.10">
    <property type="entry name" value="TonB-dependent receptor, plug domain"/>
    <property type="match status" value="1"/>
</dbReference>
<dbReference type="Pfam" id="PF07715">
    <property type="entry name" value="Plug"/>
    <property type="match status" value="1"/>
</dbReference>
<sequence>MIVAILLSFQILQGGTPASGAPSRGNAPAIYGPQSNLRQAKVSLAFKGAPLRDVLKEIERQTSVSFFFNNHRIDSQRKITFRETGTLEQVMNNLFGSLGIEWKLEDRQIVLTGKARPEPIGSSQLNGRRSGSAVLQAAPAPARSAAEVVKGKVTDESGIGLPGVSILIKNTQRGTTTDNEGNFELEIPDENTLLVFSFVGFATQEVAVGRQRTLSITLVQDEKALDELVVVGYSSKQLSEISSAVATVSGRKLNDVTSNNTTNLLQGKAAGVIVSNASGDPNATSTVIIRGSGSITAGAGPLMVVDGIVGGSANPNDVESVTILKDAAATGLYGSRASNGVIIVTTKSGKSGKPRIDFSINTGTATPTSGNFRVMDSRELYDYTKSFYPTDRFDKDIPSSVLQQNTNWRDLAFRTGITQNYVLSLSGGTEKTRFYTAGNYYYEQGTLRHNSARRFNLRTNITHAINDKLELAVKINLRRNNAEYDPSGLDGALYGAYNNMPWDRPYNADGSVNRGTEGGWFGREQENFLHGWQYNRNNSNQSGADTDVNLTYHISKGLSFSSYNRVSYTSSKSELYNDVRSKAGKGLGRLGNGMGENLSMVSSNRLYYDFNIGLHGFKTLGVVEMEKNRTEDRYTTGEGFAPGLHVMSTASRILSASGDILENSFNKGLVQLDYDYASRYFLSASYIREYSSRFGRNNKAGNFFTLGASWLVSNEDFFDKSTVNLLKLRASYGVTGNAQIDNYKALGLYSYATQYAGNSGAEPFQLENQDLTWEKAKSGNIGVDIGLFNKLMINLDAYQKTTDGLLLNVELPFTSGFPSVTRNVGAIRNKGVEANLTYNLSSGAFTWDAGLNIAFNKSNVLTLNQGKDIRQGNLLISEGKELYMWQMRKWAGVDPANGDPQWEKITTEADGSQVKTITNNYSDATLQVVGPSLPDFTGGMSNTFGYKRFTLNLFFNFVSGNKIYHTSRQLFDSDGAYYTYNSMALADGWSRWQKAGDVATHPKPVFGGNRNSNQASSRYLENGSYLRLRNVSLGYDLPESLLQKIRMKHARLSVSADNLLTFTKFSGMDPEVVIGSGGGSSSIKYPISRKVMFGINVGF</sequence>
<reference evidence="12" key="1">
    <citation type="journal article" date="2019" name="Int. J. Syst. Evol. Microbiol.">
        <title>The Global Catalogue of Microorganisms (GCM) 10K type strain sequencing project: providing services to taxonomists for standard genome sequencing and annotation.</title>
        <authorList>
            <consortium name="The Broad Institute Genomics Platform"/>
            <consortium name="The Broad Institute Genome Sequencing Center for Infectious Disease"/>
            <person name="Wu L."/>
            <person name="Ma J."/>
        </authorList>
    </citation>
    <scope>NUCLEOTIDE SEQUENCE [LARGE SCALE GENOMIC DNA]</scope>
    <source>
        <strain evidence="12">JCM 31920</strain>
    </source>
</reference>
<dbReference type="PROSITE" id="PS52016">
    <property type="entry name" value="TONB_DEPENDENT_REC_3"/>
    <property type="match status" value="1"/>
</dbReference>
<dbReference type="Proteomes" id="UP001501508">
    <property type="component" value="Unassembled WGS sequence"/>
</dbReference>
<evidence type="ECO:0000256" key="2">
    <source>
        <dbReference type="ARBA" id="ARBA00022448"/>
    </source>
</evidence>
<evidence type="ECO:0000259" key="9">
    <source>
        <dbReference type="Pfam" id="PF07715"/>
    </source>
</evidence>
<dbReference type="InterPro" id="IPR023996">
    <property type="entry name" value="TonB-dep_OMP_SusC/RagA"/>
</dbReference>
<evidence type="ECO:0000256" key="5">
    <source>
        <dbReference type="ARBA" id="ARBA00022729"/>
    </source>
</evidence>
<accession>A0ABP8M4N1</accession>
<evidence type="ECO:0000259" key="10">
    <source>
        <dbReference type="Pfam" id="PF16344"/>
    </source>
</evidence>
<keyword evidence="12" id="KW-1185">Reference proteome</keyword>
<dbReference type="InterPro" id="IPR037066">
    <property type="entry name" value="Plug_dom_sf"/>
</dbReference>
<protein>
    <submittedName>
        <fullName evidence="11">TonB-dependent receptor</fullName>
    </submittedName>
</protein>
<keyword evidence="3 8" id="KW-1134">Transmembrane beta strand</keyword>
<dbReference type="InterPro" id="IPR039426">
    <property type="entry name" value="TonB-dep_rcpt-like"/>
</dbReference>
<keyword evidence="5" id="KW-0732">Signal</keyword>
<dbReference type="InterPro" id="IPR008969">
    <property type="entry name" value="CarboxyPept-like_regulatory"/>
</dbReference>
<keyword evidence="4 8" id="KW-0812">Transmembrane</keyword>
<feature type="domain" description="Protein FecR C-terminal" evidence="10">
    <location>
        <begin position="44"/>
        <end position="110"/>
    </location>
</feature>
<comment type="subcellular location">
    <subcellularLocation>
        <location evidence="1 8">Cell outer membrane</location>
        <topology evidence="1 8">Multi-pass membrane protein</topology>
    </subcellularLocation>
</comment>
<gene>
    <name evidence="11" type="ORF">GCM10023091_31290</name>
</gene>
<dbReference type="NCBIfam" id="TIGR04057">
    <property type="entry name" value="SusC_RagA_signa"/>
    <property type="match status" value="1"/>
</dbReference>
<dbReference type="Pfam" id="PF16344">
    <property type="entry name" value="FecR_C"/>
    <property type="match status" value="1"/>
</dbReference>
<evidence type="ECO:0000256" key="7">
    <source>
        <dbReference type="ARBA" id="ARBA00023237"/>
    </source>
</evidence>
<dbReference type="Gene3D" id="3.55.50.30">
    <property type="match status" value="1"/>
</dbReference>
<evidence type="ECO:0000256" key="3">
    <source>
        <dbReference type="ARBA" id="ARBA00022452"/>
    </source>
</evidence>
<evidence type="ECO:0000256" key="4">
    <source>
        <dbReference type="ARBA" id="ARBA00022692"/>
    </source>
</evidence>
<dbReference type="Gene3D" id="2.60.40.1120">
    <property type="entry name" value="Carboxypeptidase-like, regulatory domain"/>
    <property type="match status" value="1"/>
</dbReference>
<dbReference type="SUPFAM" id="SSF49464">
    <property type="entry name" value="Carboxypeptidase regulatory domain-like"/>
    <property type="match status" value="1"/>
</dbReference>
<dbReference type="Gene3D" id="2.40.170.20">
    <property type="entry name" value="TonB-dependent receptor, beta-barrel domain"/>
    <property type="match status" value="1"/>
</dbReference>
<name>A0ABP8M4N1_9BACT</name>
<organism evidence="11 12">
    <name type="scientific">Ravibacter arvi</name>
    <dbReference type="NCBI Taxonomy" id="2051041"/>
    <lineage>
        <taxon>Bacteria</taxon>
        <taxon>Pseudomonadati</taxon>
        <taxon>Bacteroidota</taxon>
        <taxon>Cytophagia</taxon>
        <taxon>Cytophagales</taxon>
        <taxon>Spirosomataceae</taxon>
        <taxon>Ravibacter</taxon>
    </lineage>
</organism>
<dbReference type="PANTHER" id="PTHR30069">
    <property type="entry name" value="TONB-DEPENDENT OUTER MEMBRANE RECEPTOR"/>
    <property type="match status" value="1"/>
</dbReference>
<evidence type="ECO:0000256" key="1">
    <source>
        <dbReference type="ARBA" id="ARBA00004571"/>
    </source>
</evidence>